<dbReference type="GO" id="GO:0016787">
    <property type="term" value="F:hydrolase activity"/>
    <property type="evidence" value="ECO:0007669"/>
    <property type="project" value="UniProtKB-KW"/>
</dbReference>
<evidence type="ECO:0000313" key="3">
    <source>
        <dbReference type="EMBL" id="NMH94825.1"/>
    </source>
</evidence>
<name>A0A848DQK1_9PSEU</name>
<feature type="region of interest" description="Disordered" evidence="1">
    <location>
        <begin position="194"/>
        <end position="221"/>
    </location>
</feature>
<evidence type="ECO:0000259" key="2">
    <source>
        <dbReference type="Pfam" id="PF04909"/>
    </source>
</evidence>
<dbReference type="InterPro" id="IPR006680">
    <property type="entry name" value="Amidohydro-rel"/>
</dbReference>
<dbReference type="RefSeq" id="WP_169415501.1">
    <property type="nucleotide sequence ID" value="NZ_JAAXKZ010000134.1"/>
</dbReference>
<dbReference type="Gene3D" id="3.20.20.140">
    <property type="entry name" value="Metal-dependent hydrolases"/>
    <property type="match status" value="1"/>
</dbReference>
<dbReference type="PANTHER" id="PTHR42889:SF1">
    <property type="entry name" value="BLR3681 PROTEIN"/>
    <property type="match status" value="1"/>
</dbReference>
<keyword evidence="4" id="KW-1185">Reference proteome</keyword>
<keyword evidence="3" id="KW-0378">Hydrolase</keyword>
<accession>A0A848DQK1</accession>
<protein>
    <submittedName>
        <fullName evidence="3">Amidohydrolase family protein</fullName>
    </submittedName>
</protein>
<proteinExistence type="predicted"/>
<dbReference type="PANTHER" id="PTHR42889">
    <property type="entry name" value="BLR3681 PROTEIN"/>
    <property type="match status" value="1"/>
</dbReference>
<dbReference type="Pfam" id="PF04909">
    <property type="entry name" value="Amidohydro_2"/>
    <property type="match status" value="1"/>
</dbReference>
<sequence length="393" mass="42466">MRSAREEAVVFTIASERYVVVDAQVHAWDGSPHNQAGPCGEQFVADLYRRHRVLDRAPRPVPADEFERVTEAGLAEVIGAGHVDRAVLQPVALDELFVLGFSPETWHAELAEQMPGRFVLTGELDPARGQAGARGLAARVRRGDLRGLHLTPSRRPDGWVTLSEPWLRRVLARCEQSGAGVVHLGIGPTARRGDGCPDWAADRPGSGSGCDPSDPGRPRWPQWADPVRAGSALPVRTRVARPRPRSGFAAGELRELARALPRVQFVLGAACLPTAQLCRLARLPNVHVLLTDLLAALRVRPAEAARALGELLVAFGGHRLLFGSGYPLVRPGRLVEELATFRFPPELQAEFGELDPATRHAILGGNAARLYRIPLPAGTALGDVRLRRPGAGS</sequence>
<organism evidence="3 4">
    <name type="scientific">Pseudonocardia bannensis</name>
    <dbReference type="NCBI Taxonomy" id="630973"/>
    <lineage>
        <taxon>Bacteria</taxon>
        <taxon>Bacillati</taxon>
        <taxon>Actinomycetota</taxon>
        <taxon>Actinomycetes</taxon>
        <taxon>Pseudonocardiales</taxon>
        <taxon>Pseudonocardiaceae</taxon>
        <taxon>Pseudonocardia</taxon>
    </lineage>
</organism>
<dbReference type="EMBL" id="JAAXKZ010000134">
    <property type="protein sequence ID" value="NMH94825.1"/>
    <property type="molecule type" value="Genomic_DNA"/>
</dbReference>
<evidence type="ECO:0000256" key="1">
    <source>
        <dbReference type="SAM" id="MobiDB-lite"/>
    </source>
</evidence>
<gene>
    <name evidence="3" type="ORF">HF519_25275</name>
</gene>
<dbReference type="Proteomes" id="UP000586918">
    <property type="component" value="Unassembled WGS sequence"/>
</dbReference>
<dbReference type="InterPro" id="IPR032466">
    <property type="entry name" value="Metal_Hydrolase"/>
</dbReference>
<reference evidence="3 4" key="1">
    <citation type="submission" date="2020-04" db="EMBL/GenBank/DDBJ databases">
        <authorList>
            <person name="Klaysubun C."/>
            <person name="Duangmal K."/>
            <person name="Lipun K."/>
        </authorList>
    </citation>
    <scope>NUCLEOTIDE SEQUENCE [LARGE SCALE GENOMIC DNA]</scope>
    <source>
        <strain evidence="3 4">DSM 45300</strain>
    </source>
</reference>
<evidence type="ECO:0000313" key="4">
    <source>
        <dbReference type="Proteomes" id="UP000586918"/>
    </source>
</evidence>
<feature type="domain" description="Amidohydrolase-related" evidence="2">
    <location>
        <begin position="21"/>
        <end position="373"/>
    </location>
</feature>
<comment type="caution">
    <text evidence="3">The sequence shown here is derived from an EMBL/GenBank/DDBJ whole genome shotgun (WGS) entry which is preliminary data.</text>
</comment>
<dbReference type="SUPFAM" id="SSF51556">
    <property type="entry name" value="Metallo-dependent hydrolases"/>
    <property type="match status" value="1"/>
</dbReference>
<dbReference type="AlphaFoldDB" id="A0A848DQK1"/>
<feature type="compositionally biased region" description="Low complexity" evidence="1">
    <location>
        <begin position="202"/>
        <end position="213"/>
    </location>
</feature>